<sequence>MKQLDIFSFALEDQIIDLKQGEEMELFRGKERLLIQKHEKYQGVCSYQGPDFSGYALHVDQKGILGGLDIFVARIDRWLDGRGWNEKGVS</sequence>
<dbReference type="PATRIC" id="fig|1459.3.peg.4567"/>
<accession>A0A0M0GGE1</accession>
<dbReference type="EMBL" id="LGUF01000007">
    <property type="protein sequence ID" value="KON88965.1"/>
    <property type="molecule type" value="Genomic_DNA"/>
</dbReference>
<evidence type="ECO:0000313" key="1">
    <source>
        <dbReference type="EMBL" id="KON88965.1"/>
    </source>
</evidence>
<dbReference type="RefSeq" id="WP_053436355.1">
    <property type="nucleotide sequence ID" value="NZ_LGUF01000007.1"/>
</dbReference>
<gene>
    <name evidence="1" type="ORF">AF332_20690</name>
</gene>
<proteinExistence type="predicted"/>
<organism evidence="1 2">
    <name type="scientific">Sporosarcina globispora</name>
    <name type="common">Bacillus globisporus</name>
    <dbReference type="NCBI Taxonomy" id="1459"/>
    <lineage>
        <taxon>Bacteria</taxon>
        <taxon>Bacillati</taxon>
        <taxon>Bacillota</taxon>
        <taxon>Bacilli</taxon>
        <taxon>Bacillales</taxon>
        <taxon>Caryophanaceae</taxon>
        <taxon>Sporosarcina</taxon>
    </lineage>
</organism>
<evidence type="ECO:0000313" key="2">
    <source>
        <dbReference type="Proteomes" id="UP000037109"/>
    </source>
</evidence>
<comment type="caution">
    <text evidence="1">The sequence shown here is derived from an EMBL/GenBank/DDBJ whole genome shotgun (WGS) entry which is preliminary data.</text>
</comment>
<dbReference type="Proteomes" id="UP000037109">
    <property type="component" value="Unassembled WGS sequence"/>
</dbReference>
<reference evidence="2" key="1">
    <citation type="submission" date="2015-07" db="EMBL/GenBank/DDBJ databases">
        <title>Fjat-10036 dsm4.</title>
        <authorList>
            <person name="Liu B."/>
            <person name="Wang J."/>
            <person name="Zhu Y."/>
            <person name="Liu G."/>
            <person name="Chen Q."/>
            <person name="Chen Z."/>
            <person name="Lan J."/>
            <person name="Che J."/>
            <person name="Ge C."/>
            <person name="Shi H."/>
            <person name="Pan Z."/>
            <person name="Liu X."/>
        </authorList>
    </citation>
    <scope>NUCLEOTIDE SEQUENCE [LARGE SCALE GENOMIC DNA]</scope>
    <source>
        <strain evidence="2">DSM 4</strain>
    </source>
</reference>
<dbReference type="OrthoDB" id="2875836at2"/>
<name>A0A0M0GGE1_SPOGL</name>
<keyword evidence="2" id="KW-1185">Reference proteome</keyword>
<protein>
    <submittedName>
        <fullName evidence="1">Uncharacterized protein</fullName>
    </submittedName>
</protein>
<dbReference type="AlphaFoldDB" id="A0A0M0GGE1"/>